<protein>
    <submittedName>
        <fullName evidence="1">Uncharacterized protein</fullName>
    </submittedName>
</protein>
<dbReference type="Proteomes" id="UP001163321">
    <property type="component" value="Chromosome 9"/>
</dbReference>
<sequence length="149" mass="16934">MHGPYLQILMKYELLADDESVSLFFKFGTELDVDPCLKGAVAVSEPAALKSGAKVPLNYAVLDALTHLMELLVNFLDYAPTAKLQVLNHAVGAIANVLVSAHDLSRKKKVPFDQRVFFRMFVNLMKELTVHGWRRQARITYFYFRQDKS</sequence>
<comment type="caution">
    <text evidence="1">The sequence shown here is derived from an EMBL/GenBank/DDBJ whole genome shotgun (WGS) entry which is preliminary data.</text>
</comment>
<name>A0ACC0VIP3_9STRA</name>
<accession>A0ACC0VIP3</accession>
<evidence type="ECO:0000313" key="2">
    <source>
        <dbReference type="Proteomes" id="UP001163321"/>
    </source>
</evidence>
<gene>
    <name evidence="1" type="ORF">PsorP6_013761</name>
</gene>
<keyword evidence="2" id="KW-1185">Reference proteome</keyword>
<dbReference type="EMBL" id="CM047588">
    <property type="protein sequence ID" value="KAI9905671.1"/>
    <property type="molecule type" value="Genomic_DNA"/>
</dbReference>
<organism evidence="1 2">
    <name type="scientific">Peronosclerospora sorghi</name>
    <dbReference type="NCBI Taxonomy" id="230839"/>
    <lineage>
        <taxon>Eukaryota</taxon>
        <taxon>Sar</taxon>
        <taxon>Stramenopiles</taxon>
        <taxon>Oomycota</taxon>
        <taxon>Peronosporomycetes</taxon>
        <taxon>Peronosporales</taxon>
        <taxon>Peronosporaceae</taxon>
        <taxon>Peronosclerospora</taxon>
    </lineage>
</organism>
<evidence type="ECO:0000313" key="1">
    <source>
        <dbReference type="EMBL" id="KAI9905671.1"/>
    </source>
</evidence>
<reference evidence="1 2" key="1">
    <citation type="journal article" date="2022" name="bioRxiv">
        <title>The genome of the oomycete Peronosclerospora sorghi, a cosmopolitan pathogen of maize and sorghum, is inflated with dispersed pseudogenes.</title>
        <authorList>
            <person name="Fletcher K."/>
            <person name="Martin F."/>
            <person name="Isakeit T."/>
            <person name="Cavanaugh K."/>
            <person name="Magill C."/>
            <person name="Michelmore R."/>
        </authorList>
    </citation>
    <scope>NUCLEOTIDE SEQUENCE [LARGE SCALE GENOMIC DNA]</scope>
    <source>
        <strain evidence="1">P6</strain>
    </source>
</reference>
<proteinExistence type="predicted"/>